<dbReference type="Pfam" id="PF21789">
    <property type="entry name" value="TNP-like_RNaseH_C"/>
    <property type="match status" value="1"/>
</dbReference>
<keyword evidence="4" id="KW-1185">Reference proteome</keyword>
<evidence type="ECO:0000259" key="2">
    <source>
        <dbReference type="Pfam" id="PF21789"/>
    </source>
</evidence>
<feature type="domain" description="Transposable element P transposase-like RNase H C-terminal" evidence="2">
    <location>
        <begin position="61"/>
        <end position="86"/>
    </location>
</feature>
<dbReference type="AlphaFoldDB" id="A0AAV2NMN3"/>
<organism evidence="3 4">
    <name type="scientific">Lasius platythorax</name>
    <dbReference type="NCBI Taxonomy" id="488582"/>
    <lineage>
        <taxon>Eukaryota</taxon>
        <taxon>Metazoa</taxon>
        <taxon>Ecdysozoa</taxon>
        <taxon>Arthropoda</taxon>
        <taxon>Hexapoda</taxon>
        <taxon>Insecta</taxon>
        <taxon>Pterygota</taxon>
        <taxon>Neoptera</taxon>
        <taxon>Endopterygota</taxon>
        <taxon>Hymenoptera</taxon>
        <taxon>Apocrita</taxon>
        <taxon>Aculeata</taxon>
        <taxon>Formicoidea</taxon>
        <taxon>Formicidae</taxon>
        <taxon>Formicinae</taxon>
        <taxon>Lasius</taxon>
        <taxon>Lasius</taxon>
    </lineage>
</organism>
<evidence type="ECO:0000256" key="1">
    <source>
        <dbReference type="SAM" id="Coils"/>
    </source>
</evidence>
<name>A0AAV2NMN3_9HYME</name>
<feature type="coiled-coil region" evidence="1">
    <location>
        <begin position="159"/>
        <end position="186"/>
    </location>
</feature>
<gene>
    <name evidence="3" type="ORF">LPLAT_LOCUS7236</name>
</gene>
<sequence>MIEELLMSFMEWCSKWSTSPDKTSRPPCFDGMITTVQAILSTYRSIKQHYPDFKLATALCNQDSVEHTFGKIRGRGGFNRNPTARMVRLTLRHILSSGYIYGSDRGNVTCQETSSLTDGTSVVRGEMENNSIPLQEEFTCLTEMDDDFDDLIATAFEEITNYSDNLEITKTNKENLNSEAEAYERNAISYFAGYIARYGYNNTKCDSCREKNLKTPMEELNDNEIYIQLREYEHEDEDDPEIEWLSRPTDSFLNIITLQLEAINSCYKMYWHFKDVKKKLLEICVKHVQHADEDWFNQNNECYSHRIKMSDFMLRVKIYAITKKNNNGGREGLASGRSKEIKTKCQKLKNIKHM</sequence>
<dbReference type="InterPro" id="IPR048367">
    <property type="entry name" value="TNP-like_RNaseH_C"/>
</dbReference>
<keyword evidence="1" id="KW-0175">Coiled coil</keyword>
<proteinExistence type="predicted"/>
<evidence type="ECO:0000313" key="3">
    <source>
        <dbReference type="EMBL" id="CAL1681083.1"/>
    </source>
</evidence>
<protein>
    <recommendedName>
        <fullName evidence="2">Transposable element P transposase-like RNase H C-terminal domain-containing protein</fullName>
    </recommendedName>
</protein>
<evidence type="ECO:0000313" key="4">
    <source>
        <dbReference type="Proteomes" id="UP001497644"/>
    </source>
</evidence>
<reference evidence="3" key="1">
    <citation type="submission" date="2024-04" db="EMBL/GenBank/DDBJ databases">
        <authorList>
            <consortium name="Molecular Ecology Group"/>
        </authorList>
    </citation>
    <scope>NUCLEOTIDE SEQUENCE</scope>
</reference>
<dbReference type="Proteomes" id="UP001497644">
    <property type="component" value="Chromosome 3"/>
</dbReference>
<dbReference type="EMBL" id="OZ034826">
    <property type="protein sequence ID" value="CAL1681083.1"/>
    <property type="molecule type" value="Genomic_DNA"/>
</dbReference>
<accession>A0AAV2NMN3</accession>